<proteinExistence type="predicted"/>
<evidence type="ECO:0000313" key="2">
    <source>
        <dbReference type="Proteomes" id="UP001168821"/>
    </source>
</evidence>
<evidence type="ECO:0000313" key="1">
    <source>
        <dbReference type="EMBL" id="KAJ3634513.1"/>
    </source>
</evidence>
<accession>A0AA38HP72</accession>
<organism evidence="1 2">
    <name type="scientific">Zophobas morio</name>
    <dbReference type="NCBI Taxonomy" id="2755281"/>
    <lineage>
        <taxon>Eukaryota</taxon>
        <taxon>Metazoa</taxon>
        <taxon>Ecdysozoa</taxon>
        <taxon>Arthropoda</taxon>
        <taxon>Hexapoda</taxon>
        <taxon>Insecta</taxon>
        <taxon>Pterygota</taxon>
        <taxon>Neoptera</taxon>
        <taxon>Endopterygota</taxon>
        <taxon>Coleoptera</taxon>
        <taxon>Polyphaga</taxon>
        <taxon>Cucujiformia</taxon>
        <taxon>Tenebrionidae</taxon>
        <taxon>Zophobas</taxon>
    </lineage>
</organism>
<comment type="caution">
    <text evidence="1">The sequence shown here is derived from an EMBL/GenBank/DDBJ whole genome shotgun (WGS) entry which is preliminary data.</text>
</comment>
<name>A0AA38HP72_9CUCU</name>
<sequence length="91" mass="10530">MVTIALKATAKLPDELVQHGGHPLYRFKLFFSGTPWLPVEFYNDNLLAMLVDKLAAFKEPIQVSIIDHQFNIFCCFPPHQAKWREPESIIF</sequence>
<gene>
    <name evidence="1" type="ORF">Zmor_012116</name>
</gene>
<dbReference type="EMBL" id="JALNTZ010000376">
    <property type="protein sequence ID" value="KAJ3634513.1"/>
    <property type="molecule type" value="Genomic_DNA"/>
</dbReference>
<dbReference type="Proteomes" id="UP001168821">
    <property type="component" value="Unassembled WGS sequence"/>
</dbReference>
<dbReference type="AlphaFoldDB" id="A0AA38HP72"/>
<keyword evidence="2" id="KW-1185">Reference proteome</keyword>
<protein>
    <submittedName>
        <fullName evidence="1">Uncharacterized protein</fullName>
    </submittedName>
</protein>
<reference evidence="1" key="1">
    <citation type="journal article" date="2023" name="G3 (Bethesda)">
        <title>Whole genome assemblies of Zophobas morio and Tenebrio molitor.</title>
        <authorList>
            <person name="Kaur S."/>
            <person name="Stinson S.A."/>
            <person name="diCenzo G.C."/>
        </authorList>
    </citation>
    <scope>NUCLEOTIDE SEQUENCE</scope>
    <source>
        <strain evidence="1">QUZm001</strain>
    </source>
</reference>